<organism evidence="8 9">
    <name type="scientific">Pseudoxanthomonas mexicana</name>
    <dbReference type="NCBI Taxonomy" id="128785"/>
    <lineage>
        <taxon>Bacteria</taxon>
        <taxon>Pseudomonadati</taxon>
        <taxon>Pseudomonadota</taxon>
        <taxon>Gammaproteobacteria</taxon>
        <taxon>Lysobacterales</taxon>
        <taxon>Lysobacteraceae</taxon>
        <taxon>Pseudoxanthomonas</taxon>
    </lineage>
</organism>
<reference evidence="8 9" key="1">
    <citation type="submission" date="2020-08" db="EMBL/GenBank/DDBJ databases">
        <title>Streptomycin resistant and MDR strain, P. mexicana.</title>
        <authorList>
            <person name="Ganesh-kumar S."/>
            <person name="Zhe T."/>
            <person name="Yu Z."/>
            <person name="Min Y."/>
        </authorList>
    </citation>
    <scope>NUCLEOTIDE SEQUENCE [LARGE SCALE GENOMIC DNA]</scope>
    <source>
        <strain evidence="8 9">GTZY</strain>
    </source>
</reference>
<evidence type="ECO:0000256" key="3">
    <source>
        <dbReference type="ARBA" id="ARBA00023082"/>
    </source>
</evidence>
<dbReference type="PANTHER" id="PTHR43133:SF8">
    <property type="entry name" value="RNA POLYMERASE SIGMA FACTOR HI_1459-RELATED"/>
    <property type="match status" value="1"/>
</dbReference>
<evidence type="ECO:0000313" key="8">
    <source>
        <dbReference type="EMBL" id="QND81822.1"/>
    </source>
</evidence>
<evidence type="ECO:0000259" key="6">
    <source>
        <dbReference type="Pfam" id="PF04542"/>
    </source>
</evidence>
<evidence type="ECO:0000256" key="5">
    <source>
        <dbReference type="ARBA" id="ARBA00023163"/>
    </source>
</evidence>
<dbReference type="Gene3D" id="1.10.10.10">
    <property type="entry name" value="Winged helix-like DNA-binding domain superfamily/Winged helix DNA-binding domain"/>
    <property type="match status" value="1"/>
</dbReference>
<evidence type="ECO:0000256" key="4">
    <source>
        <dbReference type="ARBA" id="ARBA00023125"/>
    </source>
</evidence>
<dbReference type="InterPro" id="IPR036388">
    <property type="entry name" value="WH-like_DNA-bd_sf"/>
</dbReference>
<dbReference type="InterPro" id="IPR039425">
    <property type="entry name" value="RNA_pol_sigma-70-like"/>
</dbReference>
<feature type="domain" description="RNA polymerase sigma-70 region 2" evidence="6">
    <location>
        <begin position="33"/>
        <end position="100"/>
    </location>
</feature>
<evidence type="ECO:0000259" key="7">
    <source>
        <dbReference type="Pfam" id="PF08281"/>
    </source>
</evidence>
<gene>
    <name evidence="8" type="ORF">H4W19_08840</name>
</gene>
<dbReference type="InterPro" id="IPR007627">
    <property type="entry name" value="RNA_pol_sigma70_r2"/>
</dbReference>
<keyword evidence="9" id="KW-1185">Reference proteome</keyword>
<dbReference type="InterPro" id="IPR013249">
    <property type="entry name" value="RNA_pol_sigma70_r4_t2"/>
</dbReference>
<keyword evidence="5" id="KW-0804">Transcription</keyword>
<dbReference type="RefSeq" id="WP_185896847.1">
    <property type="nucleotide sequence ID" value="NZ_CP060028.1"/>
</dbReference>
<dbReference type="Pfam" id="PF04542">
    <property type="entry name" value="Sigma70_r2"/>
    <property type="match status" value="1"/>
</dbReference>
<keyword evidence="4" id="KW-0238">DNA-binding</keyword>
<comment type="similarity">
    <text evidence="1">Belongs to the sigma-70 factor family. ECF subfamily.</text>
</comment>
<proteinExistence type="inferred from homology"/>
<evidence type="ECO:0000256" key="2">
    <source>
        <dbReference type="ARBA" id="ARBA00023015"/>
    </source>
</evidence>
<dbReference type="EMBL" id="CP060028">
    <property type="protein sequence ID" value="QND81822.1"/>
    <property type="molecule type" value="Genomic_DNA"/>
</dbReference>
<dbReference type="InterPro" id="IPR013324">
    <property type="entry name" value="RNA_pol_sigma_r3/r4-like"/>
</dbReference>
<dbReference type="SUPFAM" id="SSF88946">
    <property type="entry name" value="Sigma2 domain of RNA polymerase sigma factors"/>
    <property type="match status" value="1"/>
</dbReference>
<protein>
    <submittedName>
        <fullName evidence="8">RNA polymerase sigma factor</fullName>
    </submittedName>
</protein>
<sequence length="188" mass="20778">MDAPAHAPDPDAEAEAERLRRARRGDGAAFEALYHDHARAVHALAFRLTGNAAEAEDIVQETFLRMFGFLSGLRENTPLRPWLKRVAANLAIDRLRRQQRPGTEMALAALADPASASPADAADADALLRRLPPLARTVVWLHEMEGWSHEDLGRRFGRTASWSKSLMSRSLARLRQDLAPHGDAPHDA</sequence>
<dbReference type="Proteomes" id="UP000515506">
    <property type="component" value="Chromosome"/>
</dbReference>
<dbReference type="InterPro" id="IPR013325">
    <property type="entry name" value="RNA_pol_sigma_r2"/>
</dbReference>
<dbReference type="InterPro" id="IPR014284">
    <property type="entry name" value="RNA_pol_sigma-70_dom"/>
</dbReference>
<feature type="domain" description="RNA polymerase sigma factor 70 region 4 type 2" evidence="7">
    <location>
        <begin position="125"/>
        <end position="174"/>
    </location>
</feature>
<dbReference type="SUPFAM" id="SSF88659">
    <property type="entry name" value="Sigma3 and sigma4 domains of RNA polymerase sigma factors"/>
    <property type="match status" value="1"/>
</dbReference>
<evidence type="ECO:0000313" key="9">
    <source>
        <dbReference type="Proteomes" id="UP000515506"/>
    </source>
</evidence>
<keyword evidence="2" id="KW-0805">Transcription regulation</keyword>
<accession>A0ABX6RFV6</accession>
<evidence type="ECO:0000256" key="1">
    <source>
        <dbReference type="ARBA" id="ARBA00010641"/>
    </source>
</evidence>
<keyword evidence="3" id="KW-0731">Sigma factor</keyword>
<dbReference type="Pfam" id="PF08281">
    <property type="entry name" value="Sigma70_r4_2"/>
    <property type="match status" value="1"/>
</dbReference>
<dbReference type="Gene3D" id="1.10.1740.10">
    <property type="match status" value="1"/>
</dbReference>
<dbReference type="NCBIfam" id="TIGR02937">
    <property type="entry name" value="sigma70-ECF"/>
    <property type="match status" value="1"/>
</dbReference>
<name>A0ABX6RFV6_PSEMX</name>
<dbReference type="PANTHER" id="PTHR43133">
    <property type="entry name" value="RNA POLYMERASE ECF-TYPE SIGMA FACTO"/>
    <property type="match status" value="1"/>
</dbReference>